<reference evidence="2" key="1">
    <citation type="journal article" date="2014" name="Int. J. Syst. Evol. Microbiol.">
        <title>Complete genome sequence of Corynebacterium casei LMG S-19264T (=DSM 44701T), isolated from a smear-ripened cheese.</title>
        <authorList>
            <consortium name="US DOE Joint Genome Institute (JGI-PGF)"/>
            <person name="Walter F."/>
            <person name="Albersmeier A."/>
            <person name="Kalinowski J."/>
            <person name="Ruckert C."/>
        </authorList>
    </citation>
    <scope>NUCLEOTIDE SEQUENCE</scope>
    <source>
        <strain evidence="2">CGMCC 1.15330</strain>
    </source>
</reference>
<feature type="chain" id="PRO_5038138304" description="Peptidase inhibitor I78 family protein" evidence="1">
    <location>
        <begin position="20"/>
        <end position="100"/>
    </location>
</feature>
<name>A0A916WU33_9SPHN</name>
<evidence type="ECO:0000313" key="3">
    <source>
        <dbReference type="Proteomes" id="UP000623067"/>
    </source>
</evidence>
<dbReference type="Gene3D" id="3.30.10.10">
    <property type="entry name" value="Trypsin Inhibitor V, subunit A"/>
    <property type="match status" value="1"/>
</dbReference>
<comment type="caution">
    <text evidence="2">The sequence shown here is derived from an EMBL/GenBank/DDBJ whole genome shotgun (WGS) entry which is preliminary data.</text>
</comment>
<evidence type="ECO:0008006" key="4">
    <source>
        <dbReference type="Google" id="ProtNLM"/>
    </source>
</evidence>
<dbReference type="EMBL" id="BMIH01000003">
    <property type="protein sequence ID" value="GGB32733.1"/>
    <property type="molecule type" value="Genomic_DNA"/>
</dbReference>
<keyword evidence="1" id="KW-0732">Signal</keyword>
<reference evidence="2" key="2">
    <citation type="submission" date="2020-09" db="EMBL/GenBank/DDBJ databases">
        <authorList>
            <person name="Sun Q."/>
            <person name="Zhou Y."/>
        </authorList>
    </citation>
    <scope>NUCLEOTIDE SEQUENCE</scope>
    <source>
        <strain evidence="2">CGMCC 1.15330</strain>
    </source>
</reference>
<proteinExistence type="predicted"/>
<accession>A0A916WU33</accession>
<sequence>MTTVATYGLTAAAMIAALAGCATTPPPREPAGPCRVDEAVRMRYVGTRFRLPMRDEMRYATDSRIARVIRPGDITTQDFREDRLNILVDDARRVEGLRCG</sequence>
<keyword evidence="3" id="KW-1185">Reference proteome</keyword>
<dbReference type="Pfam" id="PF11720">
    <property type="entry name" value="Inhibitor_I78"/>
    <property type="match status" value="1"/>
</dbReference>
<dbReference type="InterPro" id="IPR021719">
    <property type="entry name" value="Prot_inh_I78"/>
</dbReference>
<organism evidence="2 3">
    <name type="scientific">Sphingomonas metalli</name>
    <dbReference type="NCBI Taxonomy" id="1779358"/>
    <lineage>
        <taxon>Bacteria</taxon>
        <taxon>Pseudomonadati</taxon>
        <taxon>Pseudomonadota</taxon>
        <taxon>Alphaproteobacteria</taxon>
        <taxon>Sphingomonadales</taxon>
        <taxon>Sphingomonadaceae</taxon>
        <taxon>Sphingomonas</taxon>
    </lineage>
</organism>
<feature type="signal peptide" evidence="1">
    <location>
        <begin position="1"/>
        <end position="19"/>
    </location>
</feature>
<evidence type="ECO:0000313" key="2">
    <source>
        <dbReference type="EMBL" id="GGB32733.1"/>
    </source>
</evidence>
<evidence type="ECO:0000256" key="1">
    <source>
        <dbReference type="SAM" id="SignalP"/>
    </source>
</evidence>
<protein>
    <recommendedName>
        <fullName evidence="4">Peptidase inhibitor I78 family protein</fullName>
    </recommendedName>
</protein>
<gene>
    <name evidence="2" type="ORF">GCM10011380_22690</name>
</gene>
<dbReference type="AlphaFoldDB" id="A0A916WU33"/>
<dbReference type="Proteomes" id="UP000623067">
    <property type="component" value="Unassembled WGS sequence"/>
</dbReference>
<dbReference type="RefSeq" id="WP_188658902.1">
    <property type="nucleotide sequence ID" value="NZ_BMIH01000003.1"/>
</dbReference>